<dbReference type="GO" id="GO:0003676">
    <property type="term" value="F:nucleic acid binding"/>
    <property type="evidence" value="ECO:0007669"/>
    <property type="project" value="InterPro"/>
</dbReference>
<dbReference type="Gene3D" id="3.30.420.10">
    <property type="entry name" value="Ribonuclease H-like superfamily/Ribonuclease H"/>
    <property type="match status" value="1"/>
</dbReference>
<dbReference type="InterPro" id="IPR036397">
    <property type="entry name" value="RNaseH_sf"/>
</dbReference>
<gene>
    <name evidence="2" type="ORF">ASPBRDRAFT_131727</name>
</gene>
<dbReference type="InterPro" id="IPR038717">
    <property type="entry name" value="Tc1-like_DDE_dom"/>
</dbReference>
<name>A0A1L9UCC7_ASPBC</name>
<dbReference type="Pfam" id="PF13358">
    <property type="entry name" value="DDE_3"/>
    <property type="match status" value="1"/>
</dbReference>
<dbReference type="RefSeq" id="XP_067476462.1">
    <property type="nucleotide sequence ID" value="XM_067618360.1"/>
</dbReference>
<sequence length="84" mass="9825">MIWPPYSPDLNPIENLWALIKAKIYELHPELEHASDTEDTRQSLIQAAIEAWHTIDERVLQNLCQTMPYRVQAVIQADGWYTAY</sequence>
<dbReference type="Proteomes" id="UP000184499">
    <property type="component" value="Unassembled WGS sequence"/>
</dbReference>
<dbReference type="AlphaFoldDB" id="A0A1L9UCC7"/>
<organism evidence="2 3">
    <name type="scientific">Aspergillus brasiliensis (strain CBS 101740 / IMI 381727 / IBT 21946)</name>
    <dbReference type="NCBI Taxonomy" id="767769"/>
    <lineage>
        <taxon>Eukaryota</taxon>
        <taxon>Fungi</taxon>
        <taxon>Dikarya</taxon>
        <taxon>Ascomycota</taxon>
        <taxon>Pezizomycotina</taxon>
        <taxon>Eurotiomycetes</taxon>
        <taxon>Eurotiomycetidae</taxon>
        <taxon>Eurotiales</taxon>
        <taxon>Aspergillaceae</taxon>
        <taxon>Aspergillus</taxon>
        <taxon>Aspergillus subgen. Circumdati</taxon>
    </lineage>
</organism>
<protein>
    <recommendedName>
        <fullName evidence="1">Tc1-like transposase DDE domain-containing protein</fullName>
    </recommendedName>
</protein>
<dbReference type="GeneID" id="93570848"/>
<evidence type="ECO:0000313" key="3">
    <source>
        <dbReference type="Proteomes" id="UP000184499"/>
    </source>
</evidence>
<accession>A0A1L9UCC7</accession>
<keyword evidence="3" id="KW-1185">Reference proteome</keyword>
<dbReference type="VEuPathDB" id="FungiDB:ASPBRDRAFT_131727"/>
<reference evidence="3" key="1">
    <citation type="journal article" date="2017" name="Genome Biol.">
        <title>Comparative genomics reveals high biological diversity and specific adaptations in the industrially and medically important fungal genus Aspergillus.</title>
        <authorList>
            <person name="de Vries R.P."/>
            <person name="Riley R."/>
            <person name="Wiebenga A."/>
            <person name="Aguilar-Osorio G."/>
            <person name="Amillis S."/>
            <person name="Uchima C.A."/>
            <person name="Anderluh G."/>
            <person name="Asadollahi M."/>
            <person name="Askin M."/>
            <person name="Barry K."/>
            <person name="Battaglia E."/>
            <person name="Bayram O."/>
            <person name="Benocci T."/>
            <person name="Braus-Stromeyer S.A."/>
            <person name="Caldana C."/>
            <person name="Canovas D."/>
            <person name="Cerqueira G.C."/>
            <person name="Chen F."/>
            <person name="Chen W."/>
            <person name="Choi C."/>
            <person name="Clum A."/>
            <person name="Dos Santos R.A."/>
            <person name="Damasio A.R."/>
            <person name="Diallinas G."/>
            <person name="Emri T."/>
            <person name="Fekete E."/>
            <person name="Flipphi M."/>
            <person name="Freyberg S."/>
            <person name="Gallo A."/>
            <person name="Gournas C."/>
            <person name="Habgood R."/>
            <person name="Hainaut M."/>
            <person name="Harispe M.L."/>
            <person name="Henrissat B."/>
            <person name="Hilden K.S."/>
            <person name="Hope R."/>
            <person name="Hossain A."/>
            <person name="Karabika E."/>
            <person name="Karaffa L."/>
            <person name="Karanyi Z."/>
            <person name="Krasevec N."/>
            <person name="Kuo A."/>
            <person name="Kusch H."/>
            <person name="LaButti K."/>
            <person name="Lagendijk E.L."/>
            <person name="Lapidus A."/>
            <person name="Levasseur A."/>
            <person name="Lindquist E."/>
            <person name="Lipzen A."/>
            <person name="Logrieco A.F."/>
            <person name="MacCabe A."/>
            <person name="Maekelae M.R."/>
            <person name="Malavazi I."/>
            <person name="Melin P."/>
            <person name="Meyer V."/>
            <person name="Mielnichuk N."/>
            <person name="Miskei M."/>
            <person name="Molnar A.P."/>
            <person name="Mule G."/>
            <person name="Ngan C.Y."/>
            <person name="Orejas M."/>
            <person name="Orosz E."/>
            <person name="Ouedraogo J.P."/>
            <person name="Overkamp K.M."/>
            <person name="Park H.-S."/>
            <person name="Perrone G."/>
            <person name="Piumi F."/>
            <person name="Punt P.J."/>
            <person name="Ram A.F."/>
            <person name="Ramon A."/>
            <person name="Rauscher S."/>
            <person name="Record E."/>
            <person name="Riano-Pachon D.M."/>
            <person name="Robert V."/>
            <person name="Roehrig J."/>
            <person name="Ruller R."/>
            <person name="Salamov A."/>
            <person name="Salih N.S."/>
            <person name="Samson R.A."/>
            <person name="Sandor E."/>
            <person name="Sanguinetti M."/>
            <person name="Schuetze T."/>
            <person name="Sepcic K."/>
            <person name="Shelest E."/>
            <person name="Sherlock G."/>
            <person name="Sophianopoulou V."/>
            <person name="Squina F.M."/>
            <person name="Sun H."/>
            <person name="Susca A."/>
            <person name="Todd R.B."/>
            <person name="Tsang A."/>
            <person name="Unkles S.E."/>
            <person name="van de Wiele N."/>
            <person name="van Rossen-Uffink D."/>
            <person name="Oliveira J.V."/>
            <person name="Vesth T.C."/>
            <person name="Visser J."/>
            <person name="Yu J.-H."/>
            <person name="Zhou M."/>
            <person name="Andersen M.R."/>
            <person name="Archer D.B."/>
            <person name="Baker S.E."/>
            <person name="Benoit I."/>
            <person name="Brakhage A.A."/>
            <person name="Braus G.H."/>
            <person name="Fischer R."/>
            <person name="Frisvad J.C."/>
            <person name="Goldman G.H."/>
            <person name="Houbraken J."/>
            <person name="Oakley B."/>
            <person name="Pocsi I."/>
            <person name="Scazzocchio C."/>
            <person name="Seiboth B."/>
            <person name="vanKuyk P.A."/>
            <person name="Wortman J."/>
            <person name="Dyer P.S."/>
            <person name="Grigoriev I.V."/>
        </authorList>
    </citation>
    <scope>NUCLEOTIDE SEQUENCE [LARGE SCALE GENOMIC DNA]</scope>
    <source>
        <strain evidence="3">CBS 101740 / IMI 381727 / IBT 21946</strain>
    </source>
</reference>
<dbReference type="OMA" id="WEAFENG"/>
<proteinExistence type="predicted"/>
<dbReference type="OrthoDB" id="4737581at2759"/>
<dbReference type="EMBL" id="KV878689">
    <property type="protein sequence ID" value="OJJ69213.1"/>
    <property type="molecule type" value="Genomic_DNA"/>
</dbReference>
<feature type="domain" description="Tc1-like transposase DDE" evidence="1">
    <location>
        <begin position="3"/>
        <end position="26"/>
    </location>
</feature>
<evidence type="ECO:0000259" key="1">
    <source>
        <dbReference type="Pfam" id="PF13358"/>
    </source>
</evidence>
<dbReference type="STRING" id="767769.A0A1L9UCC7"/>
<evidence type="ECO:0000313" key="2">
    <source>
        <dbReference type="EMBL" id="OJJ69213.1"/>
    </source>
</evidence>